<evidence type="ECO:0000256" key="1">
    <source>
        <dbReference type="SAM" id="SignalP"/>
    </source>
</evidence>
<feature type="signal peptide" evidence="1">
    <location>
        <begin position="1"/>
        <end position="25"/>
    </location>
</feature>
<evidence type="ECO:0000313" key="3">
    <source>
        <dbReference type="Proteomes" id="UP000001861"/>
    </source>
</evidence>
<organism evidence="2 3">
    <name type="scientific">Coprinopsis cinerea (strain Okayama-7 / 130 / ATCC MYA-4618 / FGSC 9003)</name>
    <name type="common">Inky cap fungus</name>
    <name type="synonym">Hormographiella aspergillata</name>
    <dbReference type="NCBI Taxonomy" id="240176"/>
    <lineage>
        <taxon>Eukaryota</taxon>
        <taxon>Fungi</taxon>
        <taxon>Dikarya</taxon>
        <taxon>Basidiomycota</taxon>
        <taxon>Agaricomycotina</taxon>
        <taxon>Agaricomycetes</taxon>
        <taxon>Agaricomycetidae</taxon>
        <taxon>Agaricales</taxon>
        <taxon>Agaricineae</taxon>
        <taxon>Psathyrellaceae</taxon>
        <taxon>Coprinopsis</taxon>
    </lineage>
</organism>
<gene>
    <name evidence="2" type="ORF">CC1G_02581</name>
</gene>
<evidence type="ECO:0000313" key="2">
    <source>
        <dbReference type="EMBL" id="EAU81565.1"/>
    </source>
</evidence>
<dbReference type="KEGG" id="cci:CC1G_02581"/>
<accession>A8PB80</accession>
<keyword evidence="3" id="KW-1185">Reference proteome</keyword>
<keyword evidence="1" id="KW-0732">Signal</keyword>
<comment type="caution">
    <text evidence="2">The sequence shown here is derived from an EMBL/GenBank/DDBJ whole genome shotgun (WGS) entry which is preliminary data.</text>
</comment>
<feature type="chain" id="PRO_5002724733" description="Extracellular membrane protein CFEM domain-containing protein" evidence="1">
    <location>
        <begin position="26"/>
        <end position="150"/>
    </location>
</feature>
<dbReference type="InParanoid" id="A8PB80"/>
<sequence length="150" mass="15802">MVQTRTLSLFATLILALNLFGATIAQSTEESDPCKESKCGMGFPAAFSGCASEPDPDACTCQPKRRKAYIDEMTSCWRDNGCKDGRFATEEYWKEEIEDICRGHIEAGEAGGASATGDGDADGAAVKAYGVGLFTALGVAGAFNALVHNC</sequence>
<dbReference type="VEuPathDB" id="FungiDB:CC1G_02581"/>
<proteinExistence type="predicted"/>
<reference evidence="2 3" key="1">
    <citation type="journal article" date="2010" name="Proc. Natl. Acad. Sci. U.S.A.">
        <title>Insights into evolution of multicellular fungi from the assembled chromosomes of the mushroom Coprinopsis cinerea (Coprinus cinereus).</title>
        <authorList>
            <person name="Stajich J.E."/>
            <person name="Wilke S.K."/>
            <person name="Ahren D."/>
            <person name="Au C.H."/>
            <person name="Birren B.W."/>
            <person name="Borodovsky M."/>
            <person name="Burns C."/>
            <person name="Canback B."/>
            <person name="Casselton L.A."/>
            <person name="Cheng C.K."/>
            <person name="Deng J."/>
            <person name="Dietrich F.S."/>
            <person name="Fargo D.C."/>
            <person name="Farman M.L."/>
            <person name="Gathman A.C."/>
            <person name="Goldberg J."/>
            <person name="Guigo R."/>
            <person name="Hoegger P.J."/>
            <person name="Hooker J.B."/>
            <person name="Huggins A."/>
            <person name="James T.Y."/>
            <person name="Kamada T."/>
            <person name="Kilaru S."/>
            <person name="Kodira C."/>
            <person name="Kues U."/>
            <person name="Kupfer D."/>
            <person name="Kwan H.S."/>
            <person name="Lomsadze A."/>
            <person name="Li W."/>
            <person name="Lilly W.W."/>
            <person name="Ma L.J."/>
            <person name="Mackey A.J."/>
            <person name="Manning G."/>
            <person name="Martin F."/>
            <person name="Muraguchi H."/>
            <person name="Natvig D.O."/>
            <person name="Palmerini H."/>
            <person name="Ramesh M.A."/>
            <person name="Rehmeyer C.J."/>
            <person name="Roe B.A."/>
            <person name="Shenoy N."/>
            <person name="Stanke M."/>
            <person name="Ter-Hovhannisyan V."/>
            <person name="Tunlid A."/>
            <person name="Velagapudi R."/>
            <person name="Vision T.J."/>
            <person name="Zeng Q."/>
            <person name="Zolan M.E."/>
            <person name="Pukkila P.J."/>
        </authorList>
    </citation>
    <scope>NUCLEOTIDE SEQUENCE [LARGE SCALE GENOMIC DNA]</scope>
    <source>
        <strain evidence="3">Okayama-7 / 130 / ATCC MYA-4618 / FGSC 9003</strain>
    </source>
</reference>
<dbReference type="RefSeq" id="XP_001840118.1">
    <property type="nucleotide sequence ID" value="XM_001840066.1"/>
</dbReference>
<dbReference type="EMBL" id="AACS02000004">
    <property type="protein sequence ID" value="EAU81565.1"/>
    <property type="molecule type" value="Genomic_DNA"/>
</dbReference>
<protein>
    <recommendedName>
        <fullName evidence="4">Extracellular membrane protein CFEM domain-containing protein</fullName>
    </recommendedName>
</protein>
<name>A8PB80_COPC7</name>
<dbReference type="GeneID" id="6016749"/>
<evidence type="ECO:0008006" key="4">
    <source>
        <dbReference type="Google" id="ProtNLM"/>
    </source>
</evidence>
<dbReference type="AlphaFoldDB" id="A8PB80"/>
<dbReference type="Proteomes" id="UP000001861">
    <property type="component" value="Unassembled WGS sequence"/>
</dbReference>